<feature type="region of interest" description="Disordered" evidence="1">
    <location>
        <begin position="27"/>
        <end position="64"/>
    </location>
</feature>
<evidence type="ECO:0000256" key="2">
    <source>
        <dbReference type="SAM" id="SignalP"/>
    </source>
</evidence>
<keyword evidence="4" id="KW-1185">Reference proteome</keyword>
<proteinExistence type="predicted"/>
<accession>A0A8S9ZP90</accession>
<evidence type="ECO:0000313" key="4">
    <source>
        <dbReference type="Proteomes" id="UP000605970"/>
    </source>
</evidence>
<feature type="chain" id="PRO_5035739270" description="Secreted protein" evidence="2">
    <location>
        <begin position="22"/>
        <end position="64"/>
    </location>
</feature>
<dbReference type="AlphaFoldDB" id="A0A8S9ZP90"/>
<keyword evidence="2" id="KW-0732">Signal</keyword>
<gene>
    <name evidence="3" type="ORF">Mgra_00005187</name>
</gene>
<feature type="compositionally biased region" description="Polar residues" evidence="1">
    <location>
        <begin position="39"/>
        <end position="49"/>
    </location>
</feature>
<dbReference type="EMBL" id="JABEBT010000043">
    <property type="protein sequence ID" value="KAF7635367.1"/>
    <property type="molecule type" value="Genomic_DNA"/>
</dbReference>
<organism evidence="3 4">
    <name type="scientific">Meloidogyne graminicola</name>
    <dbReference type="NCBI Taxonomy" id="189291"/>
    <lineage>
        <taxon>Eukaryota</taxon>
        <taxon>Metazoa</taxon>
        <taxon>Ecdysozoa</taxon>
        <taxon>Nematoda</taxon>
        <taxon>Chromadorea</taxon>
        <taxon>Rhabditida</taxon>
        <taxon>Tylenchina</taxon>
        <taxon>Tylenchomorpha</taxon>
        <taxon>Tylenchoidea</taxon>
        <taxon>Meloidogynidae</taxon>
        <taxon>Meloidogyninae</taxon>
        <taxon>Meloidogyne</taxon>
    </lineage>
</organism>
<feature type="signal peptide" evidence="2">
    <location>
        <begin position="1"/>
        <end position="21"/>
    </location>
</feature>
<evidence type="ECO:0008006" key="5">
    <source>
        <dbReference type="Google" id="ProtNLM"/>
    </source>
</evidence>
<sequence>MSNKLTIYFLLFTAFIFIVQTNGEGATYQFENPPEENLGDSSDSPGNSSLEEDVSQMPQHVLSV</sequence>
<name>A0A8S9ZP90_9BILA</name>
<evidence type="ECO:0000313" key="3">
    <source>
        <dbReference type="EMBL" id="KAF7635367.1"/>
    </source>
</evidence>
<dbReference type="Proteomes" id="UP000605970">
    <property type="component" value="Unassembled WGS sequence"/>
</dbReference>
<comment type="caution">
    <text evidence="3">The sequence shown here is derived from an EMBL/GenBank/DDBJ whole genome shotgun (WGS) entry which is preliminary data.</text>
</comment>
<reference evidence="3" key="1">
    <citation type="journal article" date="2020" name="Ecol. Evol.">
        <title>Genome structure and content of the rice root-knot nematode (Meloidogyne graminicola).</title>
        <authorList>
            <person name="Phan N.T."/>
            <person name="Danchin E.G.J."/>
            <person name="Klopp C."/>
            <person name="Perfus-Barbeoch L."/>
            <person name="Kozlowski D.K."/>
            <person name="Koutsovoulos G.D."/>
            <person name="Lopez-Roques C."/>
            <person name="Bouchez O."/>
            <person name="Zahm M."/>
            <person name="Besnard G."/>
            <person name="Bellafiore S."/>
        </authorList>
    </citation>
    <scope>NUCLEOTIDE SEQUENCE</scope>
    <source>
        <strain evidence="3">VN-18</strain>
    </source>
</reference>
<protein>
    <recommendedName>
        <fullName evidence="5">Secreted protein</fullName>
    </recommendedName>
</protein>
<evidence type="ECO:0000256" key="1">
    <source>
        <dbReference type="SAM" id="MobiDB-lite"/>
    </source>
</evidence>